<dbReference type="GeneID" id="58919737"/>
<dbReference type="EMBL" id="LR881183">
    <property type="protein sequence ID" value="CAD5245141.1"/>
    <property type="molecule type" value="Genomic_DNA"/>
</dbReference>
<sequence length="340" mass="39194">MRRRFFFVIIFLIFLESPQVVLSLNIVQNGTYVKYALLAPTGREKNEINIFEVYLPWLPKDAREAINEHLEETNREKLISLFVRGDVFITLNISDVRNNIALVNITLQLNDVWVNNRHHIPQLNISRTLVLDTMTMEYKTKNNITLGRPIFFIDPIHPPKKGSLMVNMKPVKELGAITKNLVVGNISYQWGENSRLHTYYRVFQPPYIYVSSSVVPFNWEIDGGYYSATIGTYYVYDFDTGVLITAYSDVSPELLALGVINGDSYDYLAAENMDKLEKKGTKYELWNPGFNLYDTNIEFPETSSTAAPRTGMRYFFLLSLTCLIITYSMTQAKLLLQNNR</sequence>
<keyword evidence="1" id="KW-0812">Transmembrane</keyword>
<dbReference type="RefSeq" id="WP_188202717.1">
    <property type="nucleotide sequence ID" value="NZ_LR881183.1"/>
</dbReference>
<protein>
    <submittedName>
        <fullName evidence="2">Uncharacterized protein</fullName>
    </submittedName>
</protein>
<keyword evidence="1" id="KW-0472">Membrane</keyword>
<dbReference type="Proteomes" id="UP000516304">
    <property type="component" value="Chromosome TIRI35C"/>
</dbReference>
<reference evidence="2 3" key="1">
    <citation type="submission" date="2020-09" db="EMBL/GenBank/DDBJ databases">
        <authorList>
            <person name="Courtine D."/>
        </authorList>
    </citation>
    <scope>NUCLEOTIDE SEQUENCE [LARGE SCALE GENOMIC DNA]</scope>
    <source>
        <strain evidence="2 3">IRI35c</strain>
    </source>
</reference>
<name>A0A7G2D9B0_9EURY</name>
<gene>
    <name evidence="2" type="ORF">TIRI35C_1987</name>
</gene>
<dbReference type="AlphaFoldDB" id="A0A7G2D9B0"/>
<evidence type="ECO:0000256" key="1">
    <source>
        <dbReference type="SAM" id="Phobius"/>
    </source>
</evidence>
<accession>A0A7G2D9B0</accession>
<evidence type="ECO:0000313" key="3">
    <source>
        <dbReference type="Proteomes" id="UP000516304"/>
    </source>
</evidence>
<proteinExistence type="predicted"/>
<keyword evidence="1" id="KW-1133">Transmembrane helix</keyword>
<evidence type="ECO:0000313" key="2">
    <source>
        <dbReference type="EMBL" id="CAD5245141.1"/>
    </source>
</evidence>
<keyword evidence="3" id="KW-1185">Reference proteome</keyword>
<dbReference type="KEGG" id="tcq:TIRI35C_1987"/>
<feature type="transmembrane region" description="Helical" evidence="1">
    <location>
        <begin position="314"/>
        <end position="336"/>
    </location>
</feature>
<organism evidence="2 3">
    <name type="scientific">Thermococcus camini</name>
    <dbReference type="NCBI Taxonomy" id="2016373"/>
    <lineage>
        <taxon>Archaea</taxon>
        <taxon>Methanobacteriati</taxon>
        <taxon>Methanobacteriota</taxon>
        <taxon>Thermococci</taxon>
        <taxon>Thermococcales</taxon>
        <taxon>Thermococcaceae</taxon>
        <taxon>Thermococcus</taxon>
    </lineage>
</organism>